<dbReference type="Proteomes" id="UP000468687">
    <property type="component" value="Unassembled WGS sequence"/>
</dbReference>
<protein>
    <submittedName>
        <fullName evidence="7">Beta-mannanase</fullName>
    </submittedName>
</protein>
<dbReference type="InterPro" id="IPR017853">
    <property type="entry name" value="GH"/>
</dbReference>
<evidence type="ECO:0000313" key="8">
    <source>
        <dbReference type="Proteomes" id="UP000468687"/>
    </source>
</evidence>
<evidence type="ECO:0000256" key="2">
    <source>
        <dbReference type="ARBA" id="ARBA00022801"/>
    </source>
</evidence>
<dbReference type="SUPFAM" id="SSF51445">
    <property type="entry name" value="(Trans)glycosidases"/>
    <property type="match status" value="1"/>
</dbReference>
<dbReference type="GO" id="GO:0016985">
    <property type="term" value="F:mannan endo-1,4-beta-mannosidase activity"/>
    <property type="evidence" value="ECO:0007669"/>
    <property type="project" value="InterPro"/>
</dbReference>
<accession>A0A6P0HLF6</accession>
<evidence type="ECO:0000256" key="4">
    <source>
        <dbReference type="PROSITE-ProRule" id="PRU01100"/>
    </source>
</evidence>
<dbReference type="PANTHER" id="PTHR40079">
    <property type="entry name" value="MANNAN ENDO-1,4-BETA-MANNOSIDASE E-RELATED"/>
    <property type="match status" value="1"/>
</dbReference>
<comment type="similarity">
    <text evidence="1 4">Belongs to the glycosyl hydrolase 26 family.</text>
</comment>
<dbReference type="Gene3D" id="3.20.20.80">
    <property type="entry name" value="Glycosidases"/>
    <property type="match status" value="1"/>
</dbReference>
<dbReference type="PRINTS" id="PR00739">
    <property type="entry name" value="GLHYDRLASE26"/>
</dbReference>
<dbReference type="InterPro" id="IPR022790">
    <property type="entry name" value="GH26_dom"/>
</dbReference>
<feature type="domain" description="GH26" evidence="6">
    <location>
        <begin position="24"/>
        <end position="320"/>
    </location>
</feature>
<reference evidence="7 8" key="1">
    <citation type="journal article" date="2014" name="Int. J. Syst. Evol. Microbiol.">
        <title>Nocardioides zeae sp. nov., isolated from the stem of Zea mays.</title>
        <authorList>
            <person name="Glaeser S.P."/>
            <person name="McInroy J.A."/>
            <person name="Busse H.J."/>
            <person name="Kampfer P."/>
        </authorList>
    </citation>
    <scope>NUCLEOTIDE SEQUENCE [LARGE SCALE GENOMIC DNA]</scope>
    <source>
        <strain evidence="7 8">JCM 30728</strain>
    </source>
</reference>
<dbReference type="EMBL" id="JAAGXA010000010">
    <property type="protein sequence ID" value="NEN79539.1"/>
    <property type="molecule type" value="Genomic_DNA"/>
</dbReference>
<feature type="active site" description="Nucleophile" evidence="4">
    <location>
        <position position="262"/>
    </location>
</feature>
<dbReference type="Pfam" id="PF02156">
    <property type="entry name" value="Glyco_hydro_26"/>
    <property type="match status" value="1"/>
</dbReference>
<evidence type="ECO:0000313" key="7">
    <source>
        <dbReference type="EMBL" id="NEN79539.1"/>
    </source>
</evidence>
<comment type="caution">
    <text evidence="7">The sequence shown here is derived from an EMBL/GenBank/DDBJ whole genome shotgun (WGS) entry which is preliminary data.</text>
</comment>
<evidence type="ECO:0000259" key="6">
    <source>
        <dbReference type="PROSITE" id="PS51764"/>
    </source>
</evidence>
<evidence type="ECO:0000256" key="3">
    <source>
        <dbReference type="ARBA" id="ARBA00023295"/>
    </source>
</evidence>
<sequence length="320" mass="34036">MFHPVSLSRRTLLGAAGLAAAAVAAAPVLTSPASAATTATDRGYGVFLPAYPGNLESVRTAGAAVGRMPELVTWYVAWSTKTAFPLAQVQEVTALGAVPEITWEPWDPARGTVQSTYSMASIAAGRHDSYIRSWARAAAAWGRPVRLRFAHESNGSWYPWAVGVNGTTASQYAAAWRRVVTLFRSAGARNVQHVWCPNIPFAGTPALASIYPGDAYVDVVGLDGYNWGTSQDWSQWGTFTDVFGAGVSELRSFTGKPLVLGEVGCAEAGGDKAAWIADMFAVLDAHPEVAGFTWFNAAKETDWRVESTQASLDAFRAGVA</sequence>
<feature type="active site" description="Proton donor" evidence="4">
    <location>
        <position position="152"/>
    </location>
</feature>
<gene>
    <name evidence="7" type="ORF">G3T38_14755</name>
</gene>
<keyword evidence="2 4" id="KW-0378">Hydrolase</keyword>
<feature type="chain" id="PRO_5027123257" evidence="5">
    <location>
        <begin position="36"/>
        <end position="320"/>
    </location>
</feature>
<dbReference type="RefSeq" id="WP_163773087.1">
    <property type="nucleotide sequence ID" value="NZ_JAAGXA010000010.1"/>
</dbReference>
<dbReference type="AlphaFoldDB" id="A0A6P0HLF6"/>
<keyword evidence="8" id="KW-1185">Reference proteome</keyword>
<proteinExistence type="inferred from homology"/>
<keyword evidence="5" id="KW-0732">Signal</keyword>
<keyword evidence="3 4" id="KW-0326">Glycosidase</keyword>
<dbReference type="InterPro" id="IPR006311">
    <property type="entry name" value="TAT_signal"/>
</dbReference>
<dbReference type="InterPro" id="IPR000805">
    <property type="entry name" value="Glyco_hydro_26"/>
</dbReference>
<dbReference type="PROSITE" id="PS51764">
    <property type="entry name" value="GH26"/>
    <property type="match status" value="1"/>
</dbReference>
<dbReference type="PANTHER" id="PTHR40079:SF4">
    <property type="entry name" value="GH26 DOMAIN-CONTAINING PROTEIN-RELATED"/>
    <property type="match status" value="1"/>
</dbReference>
<dbReference type="GO" id="GO:0006080">
    <property type="term" value="P:substituted mannan metabolic process"/>
    <property type="evidence" value="ECO:0007669"/>
    <property type="project" value="InterPro"/>
</dbReference>
<evidence type="ECO:0000256" key="1">
    <source>
        <dbReference type="ARBA" id="ARBA00007754"/>
    </source>
</evidence>
<name>A0A6P0HLF6_9ACTN</name>
<evidence type="ECO:0000256" key="5">
    <source>
        <dbReference type="SAM" id="SignalP"/>
    </source>
</evidence>
<dbReference type="PROSITE" id="PS51318">
    <property type="entry name" value="TAT"/>
    <property type="match status" value="1"/>
</dbReference>
<feature type="signal peptide" evidence="5">
    <location>
        <begin position="1"/>
        <end position="35"/>
    </location>
</feature>
<organism evidence="7 8">
    <name type="scientific">Nocardioides zeae</name>
    <dbReference type="NCBI Taxonomy" id="1457234"/>
    <lineage>
        <taxon>Bacteria</taxon>
        <taxon>Bacillati</taxon>
        <taxon>Actinomycetota</taxon>
        <taxon>Actinomycetes</taxon>
        <taxon>Propionibacteriales</taxon>
        <taxon>Nocardioidaceae</taxon>
        <taxon>Nocardioides</taxon>
    </lineage>
</organism>